<evidence type="ECO:0000256" key="3">
    <source>
        <dbReference type="SAM" id="MobiDB-lite"/>
    </source>
</evidence>
<dbReference type="SUPFAM" id="SSF51230">
    <property type="entry name" value="Single hybrid motif"/>
    <property type="match status" value="1"/>
</dbReference>
<dbReference type="GO" id="GO:0045254">
    <property type="term" value="C:pyruvate dehydrogenase complex"/>
    <property type="evidence" value="ECO:0007669"/>
    <property type="project" value="InterPro"/>
</dbReference>
<sequence>MFNFFKKSSPKRKPTPIKRTEPAQVIRMPKMSDKMEFGVVSKWCVRLGDYINSGDVLVEVETDKATMELESYEDGKVLYLSVREGEKVDVNGVLVIIGNEGEDISHLLPTTD</sequence>
<dbReference type="RefSeq" id="WP_109617547.1">
    <property type="nucleotide sequence ID" value="NZ_QGDO01000002.1"/>
</dbReference>
<comment type="cofactor">
    <cofactor evidence="1">
        <name>(R)-lipoate</name>
        <dbReference type="ChEBI" id="CHEBI:83088"/>
    </cofactor>
</comment>
<feature type="domain" description="Lipoyl-binding" evidence="4">
    <location>
        <begin position="23"/>
        <end position="98"/>
    </location>
</feature>
<dbReference type="PROSITE" id="PS00189">
    <property type="entry name" value="LIPOYL"/>
    <property type="match status" value="1"/>
</dbReference>
<keyword evidence="2" id="KW-0450">Lipoyl</keyword>
<keyword evidence="6" id="KW-1185">Reference proteome</keyword>
<evidence type="ECO:0000256" key="2">
    <source>
        <dbReference type="ARBA" id="ARBA00022823"/>
    </source>
</evidence>
<organism evidence="5 6">
    <name type="scientific">Sediminitomix flava</name>
    <dbReference type="NCBI Taxonomy" id="379075"/>
    <lineage>
        <taxon>Bacteria</taxon>
        <taxon>Pseudomonadati</taxon>
        <taxon>Bacteroidota</taxon>
        <taxon>Cytophagia</taxon>
        <taxon>Cytophagales</taxon>
        <taxon>Flammeovirgaceae</taxon>
        <taxon>Sediminitomix</taxon>
    </lineage>
</organism>
<evidence type="ECO:0000313" key="5">
    <source>
        <dbReference type="EMBL" id="PWJ43199.1"/>
    </source>
</evidence>
<dbReference type="InterPro" id="IPR000089">
    <property type="entry name" value="Biotin_lipoyl"/>
</dbReference>
<dbReference type="AlphaFoldDB" id="A0A315ZDJ3"/>
<dbReference type="Gene3D" id="2.40.50.100">
    <property type="match status" value="1"/>
</dbReference>
<evidence type="ECO:0000256" key="1">
    <source>
        <dbReference type="ARBA" id="ARBA00001938"/>
    </source>
</evidence>
<dbReference type="PANTHER" id="PTHR23151:SF90">
    <property type="entry name" value="DIHYDROLIPOYLLYSINE-RESIDUE ACETYLTRANSFERASE COMPONENT OF PYRUVATE DEHYDROGENASE COMPLEX, MITOCHONDRIAL-RELATED"/>
    <property type="match status" value="1"/>
</dbReference>
<dbReference type="GO" id="GO:0006086">
    <property type="term" value="P:pyruvate decarboxylation to acetyl-CoA"/>
    <property type="evidence" value="ECO:0007669"/>
    <property type="project" value="InterPro"/>
</dbReference>
<proteinExistence type="predicted"/>
<dbReference type="OrthoDB" id="1443654at2"/>
<reference evidence="5 6" key="1">
    <citation type="submission" date="2018-03" db="EMBL/GenBank/DDBJ databases">
        <title>Genomic Encyclopedia of Archaeal and Bacterial Type Strains, Phase II (KMG-II): from individual species to whole genera.</title>
        <authorList>
            <person name="Goeker M."/>
        </authorList>
    </citation>
    <scope>NUCLEOTIDE SEQUENCE [LARGE SCALE GENOMIC DNA]</scope>
    <source>
        <strain evidence="5 6">DSM 28229</strain>
    </source>
</reference>
<accession>A0A315ZDJ3</accession>
<comment type="caution">
    <text evidence="5">The sequence shown here is derived from an EMBL/GenBank/DDBJ whole genome shotgun (WGS) entry which is preliminary data.</text>
</comment>
<dbReference type="PANTHER" id="PTHR23151">
    <property type="entry name" value="DIHYDROLIPOAMIDE ACETYL/SUCCINYL-TRANSFERASE-RELATED"/>
    <property type="match status" value="1"/>
</dbReference>
<dbReference type="CDD" id="cd06849">
    <property type="entry name" value="lipoyl_domain"/>
    <property type="match status" value="1"/>
</dbReference>
<dbReference type="InterPro" id="IPR003016">
    <property type="entry name" value="2-oxoA_DH_lipoyl-BS"/>
</dbReference>
<feature type="region of interest" description="Disordered" evidence="3">
    <location>
        <begin position="1"/>
        <end position="20"/>
    </location>
</feature>
<name>A0A315ZDJ3_SEDFL</name>
<dbReference type="PROSITE" id="PS50968">
    <property type="entry name" value="BIOTINYL_LIPOYL"/>
    <property type="match status" value="1"/>
</dbReference>
<dbReference type="Proteomes" id="UP000245535">
    <property type="component" value="Unassembled WGS sequence"/>
</dbReference>
<protein>
    <submittedName>
        <fullName evidence="5">Biotin-dependent enzyme</fullName>
    </submittedName>
</protein>
<dbReference type="InterPro" id="IPR011053">
    <property type="entry name" value="Single_hybrid_motif"/>
</dbReference>
<evidence type="ECO:0000259" key="4">
    <source>
        <dbReference type="PROSITE" id="PS50968"/>
    </source>
</evidence>
<dbReference type="InterPro" id="IPR045257">
    <property type="entry name" value="E2/Pdx1"/>
</dbReference>
<dbReference type="Pfam" id="PF00364">
    <property type="entry name" value="Biotin_lipoyl"/>
    <property type="match status" value="1"/>
</dbReference>
<dbReference type="EMBL" id="QGDO01000002">
    <property type="protein sequence ID" value="PWJ43199.1"/>
    <property type="molecule type" value="Genomic_DNA"/>
</dbReference>
<evidence type="ECO:0000313" key="6">
    <source>
        <dbReference type="Proteomes" id="UP000245535"/>
    </source>
</evidence>
<gene>
    <name evidence="5" type="ORF">BC781_102748</name>
</gene>